<evidence type="ECO:0000256" key="1">
    <source>
        <dbReference type="ARBA" id="ARBA00011046"/>
    </source>
</evidence>
<evidence type="ECO:0000256" key="3">
    <source>
        <dbReference type="ARBA" id="ARBA00023125"/>
    </source>
</evidence>
<dbReference type="EMBL" id="MGGL01000011">
    <property type="protein sequence ID" value="OGM26457.1"/>
    <property type="molecule type" value="Genomic_DNA"/>
</dbReference>
<accession>A0A1F7YGK1</accession>
<comment type="similarity">
    <text evidence="1">Belongs to the BlaI transcriptional regulatory family.</text>
</comment>
<keyword evidence="2" id="KW-0805">Transcription regulation</keyword>
<dbReference type="PIRSF" id="PIRSF019455">
    <property type="entry name" value="CopR_AtkY"/>
    <property type="match status" value="1"/>
</dbReference>
<protein>
    <recommendedName>
        <fullName evidence="7">CopY family transcriptional regulator</fullName>
    </recommendedName>
</protein>
<evidence type="ECO:0008006" key="7">
    <source>
        <dbReference type="Google" id="ProtNLM"/>
    </source>
</evidence>
<evidence type="ECO:0000313" key="6">
    <source>
        <dbReference type="Proteomes" id="UP000179221"/>
    </source>
</evidence>
<keyword evidence="3" id="KW-0238">DNA-binding</keyword>
<evidence type="ECO:0000256" key="2">
    <source>
        <dbReference type="ARBA" id="ARBA00023015"/>
    </source>
</evidence>
<dbReference type="InterPro" id="IPR036388">
    <property type="entry name" value="WH-like_DNA-bd_sf"/>
</dbReference>
<dbReference type="Proteomes" id="UP000179221">
    <property type="component" value="Unassembled WGS sequence"/>
</dbReference>
<dbReference type="SUPFAM" id="SSF46785">
    <property type="entry name" value="Winged helix' DNA-binding domain"/>
    <property type="match status" value="1"/>
</dbReference>
<sequence length="108" mass="12428">MTSYNLGPLEQEVMDCLWKEKNASVSDIHQCLQKERKIAYTTVMTIMTRLTEKGFLARKMEGKAYVYSPKKTKEQTAKGIVKKIVNSLVDQYGHEAVTAFTDELKRHK</sequence>
<dbReference type="Gene3D" id="1.10.10.10">
    <property type="entry name" value="Winged helix-like DNA-binding domain superfamily/Winged helix DNA-binding domain"/>
    <property type="match status" value="1"/>
</dbReference>
<dbReference type="GO" id="GO:0045892">
    <property type="term" value="P:negative regulation of DNA-templated transcription"/>
    <property type="evidence" value="ECO:0007669"/>
    <property type="project" value="InterPro"/>
</dbReference>
<gene>
    <name evidence="5" type="ORF">A2628_02865</name>
</gene>
<keyword evidence="4" id="KW-0804">Transcription</keyword>
<dbReference type="GO" id="GO:0003677">
    <property type="term" value="F:DNA binding"/>
    <property type="evidence" value="ECO:0007669"/>
    <property type="project" value="UniProtKB-KW"/>
</dbReference>
<comment type="caution">
    <text evidence="5">The sequence shown here is derived from an EMBL/GenBank/DDBJ whole genome shotgun (WGS) entry which is preliminary data.</text>
</comment>
<dbReference type="AlphaFoldDB" id="A0A1F7YGK1"/>
<dbReference type="InterPro" id="IPR036390">
    <property type="entry name" value="WH_DNA-bd_sf"/>
</dbReference>
<name>A0A1F7YGK1_9BACT</name>
<evidence type="ECO:0000256" key="4">
    <source>
        <dbReference type="ARBA" id="ARBA00023163"/>
    </source>
</evidence>
<dbReference type="InterPro" id="IPR005650">
    <property type="entry name" value="BlaI_family"/>
</dbReference>
<proteinExistence type="inferred from homology"/>
<evidence type="ECO:0000313" key="5">
    <source>
        <dbReference type="EMBL" id="OGM26457.1"/>
    </source>
</evidence>
<dbReference type="Pfam" id="PF03965">
    <property type="entry name" value="Penicillinase_R"/>
    <property type="match status" value="1"/>
</dbReference>
<reference evidence="5 6" key="1">
    <citation type="journal article" date="2016" name="Nat. Commun.">
        <title>Thousands of microbial genomes shed light on interconnected biogeochemical processes in an aquifer system.</title>
        <authorList>
            <person name="Anantharaman K."/>
            <person name="Brown C.T."/>
            <person name="Hug L.A."/>
            <person name="Sharon I."/>
            <person name="Castelle C.J."/>
            <person name="Probst A.J."/>
            <person name="Thomas B.C."/>
            <person name="Singh A."/>
            <person name="Wilkins M.J."/>
            <person name="Karaoz U."/>
            <person name="Brodie E.L."/>
            <person name="Williams K.H."/>
            <person name="Hubbard S.S."/>
            <person name="Banfield J.F."/>
        </authorList>
    </citation>
    <scope>NUCLEOTIDE SEQUENCE [LARGE SCALE GENOMIC DNA]</scope>
</reference>
<organism evidence="5 6">
    <name type="scientific">Candidatus Woesebacteria bacterium RIFCSPHIGHO2_01_FULL_40_22</name>
    <dbReference type="NCBI Taxonomy" id="1802499"/>
    <lineage>
        <taxon>Bacteria</taxon>
        <taxon>Candidatus Woeseibacteriota</taxon>
    </lineage>
</organism>